<dbReference type="RefSeq" id="WP_341411273.1">
    <property type="nucleotide sequence ID" value="NZ_JBBUTH010000008.1"/>
</dbReference>
<dbReference type="EMBL" id="JBBUTH010000008">
    <property type="protein sequence ID" value="MEK8051571.1"/>
    <property type="molecule type" value="Genomic_DNA"/>
</dbReference>
<keyword evidence="3" id="KW-0804">Transcription</keyword>
<comment type="caution">
    <text evidence="5">The sequence shown here is derived from an EMBL/GenBank/DDBJ whole genome shotgun (WGS) entry which is preliminary data.</text>
</comment>
<sequence>MIQDATDRALVALLRTNARASTADLARQLGIARTTVVARLQRLERSGAIVGYTVRLGQDEERPRVMAHVGISVEPKRSRELVLRLQAIPELTQLYTVSGESDLIAVLRADSTARLDALLDEIGETDGVRKTTTSVVLAVRVDRA</sequence>
<dbReference type="Gene3D" id="3.30.70.920">
    <property type="match status" value="1"/>
</dbReference>
<dbReference type="Gene3D" id="1.10.10.10">
    <property type="entry name" value="Winged helix-like DNA-binding domain superfamily/Winged helix DNA-binding domain"/>
    <property type="match status" value="1"/>
</dbReference>
<dbReference type="SMART" id="SM00344">
    <property type="entry name" value="HTH_ASNC"/>
    <property type="match status" value="1"/>
</dbReference>
<dbReference type="InterPro" id="IPR036388">
    <property type="entry name" value="WH-like_DNA-bd_sf"/>
</dbReference>
<evidence type="ECO:0000259" key="4">
    <source>
        <dbReference type="PROSITE" id="PS50956"/>
    </source>
</evidence>
<dbReference type="PROSITE" id="PS50956">
    <property type="entry name" value="HTH_ASNC_2"/>
    <property type="match status" value="1"/>
</dbReference>
<proteinExistence type="predicted"/>
<dbReference type="PANTHER" id="PTHR30154">
    <property type="entry name" value="LEUCINE-RESPONSIVE REGULATORY PROTEIN"/>
    <property type="match status" value="1"/>
</dbReference>
<evidence type="ECO:0000256" key="3">
    <source>
        <dbReference type="ARBA" id="ARBA00023163"/>
    </source>
</evidence>
<evidence type="ECO:0000313" key="6">
    <source>
        <dbReference type="Proteomes" id="UP001365405"/>
    </source>
</evidence>
<dbReference type="PANTHER" id="PTHR30154:SF53">
    <property type="entry name" value="HTH-TYPE TRANSCRIPTIONAL REGULATOR LRPC"/>
    <property type="match status" value="1"/>
</dbReference>
<dbReference type="PRINTS" id="PR00033">
    <property type="entry name" value="HTHASNC"/>
</dbReference>
<feature type="domain" description="HTH asnC-type" evidence="4">
    <location>
        <begin position="1"/>
        <end position="72"/>
    </location>
</feature>
<evidence type="ECO:0000256" key="2">
    <source>
        <dbReference type="ARBA" id="ARBA00023125"/>
    </source>
</evidence>
<protein>
    <submittedName>
        <fullName evidence="5">Lrp/AsnC family transcriptional regulator</fullName>
    </submittedName>
</protein>
<dbReference type="InterPro" id="IPR036390">
    <property type="entry name" value="WH_DNA-bd_sf"/>
</dbReference>
<evidence type="ECO:0000256" key="1">
    <source>
        <dbReference type="ARBA" id="ARBA00023015"/>
    </source>
</evidence>
<reference evidence="5 6" key="1">
    <citation type="submission" date="2024-04" db="EMBL/GenBank/DDBJ databases">
        <title>Novel species of the genus Ideonella isolated from streams.</title>
        <authorList>
            <person name="Lu H."/>
        </authorList>
    </citation>
    <scope>NUCLEOTIDE SEQUENCE [LARGE SCALE GENOMIC DNA]</scope>
    <source>
        <strain evidence="5 6">DXS22W</strain>
    </source>
</reference>
<dbReference type="Pfam" id="PF13404">
    <property type="entry name" value="HTH_AsnC-type"/>
    <property type="match status" value="1"/>
</dbReference>
<dbReference type="InterPro" id="IPR011008">
    <property type="entry name" value="Dimeric_a/b-barrel"/>
</dbReference>
<dbReference type="Pfam" id="PF01037">
    <property type="entry name" value="AsnC_trans_reg"/>
    <property type="match status" value="1"/>
</dbReference>
<keyword evidence="6" id="KW-1185">Reference proteome</keyword>
<dbReference type="SUPFAM" id="SSF46785">
    <property type="entry name" value="Winged helix' DNA-binding domain"/>
    <property type="match status" value="1"/>
</dbReference>
<dbReference type="InterPro" id="IPR019887">
    <property type="entry name" value="Tscrpt_reg_AsnC/Lrp_C"/>
</dbReference>
<dbReference type="InterPro" id="IPR000485">
    <property type="entry name" value="AsnC-type_HTH_dom"/>
</dbReference>
<keyword evidence="2" id="KW-0238">DNA-binding</keyword>
<dbReference type="Proteomes" id="UP001365405">
    <property type="component" value="Unassembled WGS sequence"/>
</dbReference>
<dbReference type="SUPFAM" id="SSF54909">
    <property type="entry name" value="Dimeric alpha+beta barrel"/>
    <property type="match status" value="1"/>
</dbReference>
<organism evidence="5 6">
    <name type="scientific">Pseudaquabacterium inlustre</name>
    <dbReference type="NCBI Taxonomy" id="2984192"/>
    <lineage>
        <taxon>Bacteria</taxon>
        <taxon>Pseudomonadati</taxon>
        <taxon>Pseudomonadota</taxon>
        <taxon>Betaproteobacteria</taxon>
        <taxon>Burkholderiales</taxon>
        <taxon>Sphaerotilaceae</taxon>
        <taxon>Pseudaquabacterium</taxon>
    </lineage>
</organism>
<evidence type="ECO:0000313" key="5">
    <source>
        <dbReference type="EMBL" id="MEK8051571.1"/>
    </source>
</evidence>
<name>A0ABU9CKW1_9BURK</name>
<accession>A0ABU9CKW1</accession>
<gene>
    <name evidence="5" type="ORF">AACH10_15080</name>
</gene>
<dbReference type="InterPro" id="IPR019888">
    <property type="entry name" value="Tscrpt_reg_AsnC-like"/>
</dbReference>
<keyword evidence="1" id="KW-0805">Transcription regulation</keyword>